<evidence type="ECO:0000256" key="6">
    <source>
        <dbReference type="ARBA" id="ARBA00022430"/>
    </source>
</evidence>
<evidence type="ECO:0000259" key="11">
    <source>
        <dbReference type="Pfam" id="PF00694"/>
    </source>
</evidence>
<feature type="domain" description="Aconitase A/isopropylmalate dehydratase small subunit swivel" evidence="11">
    <location>
        <begin position="1"/>
        <end position="132"/>
    </location>
</feature>
<comment type="pathway">
    <text evidence="3 10">Amino-acid biosynthesis; L-leucine biosynthesis; L-leucine from 3-methyl-2-oxobutanoate: step 2/4.</text>
</comment>
<dbReference type="InterPro" id="IPR015928">
    <property type="entry name" value="Aconitase/3IPM_dehydase_swvl"/>
</dbReference>
<protein>
    <recommendedName>
        <fullName evidence="10">3-isopropylmalate dehydratase small subunit</fullName>
        <ecNumber evidence="10">4.2.1.33</ecNumber>
    </recommendedName>
    <alternativeName>
        <fullName evidence="10">Alpha-IPM isomerase</fullName>
        <shortName evidence="10">IPMI</shortName>
    </alternativeName>
    <alternativeName>
        <fullName evidence="10">Isopropylmalate isomerase</fullName>
    </alternativeName>
</protein>
<dbReference type="CDD" id="cd01577">
    <property type="entry name" value="IPMI_Swivel"/>
    <property type="match status" value="1"/>
</dbReference>
<evidence type="ECO:0000256" key="1">
    <source>
        <dbReference type="ARBA" id="ARBA00000491"/>
    </source>
</evidence>
<dbReference type="InterPro" id="IPR004431">
    <property type="entry name" value="3-IsopropMal_deHydase_ssu"/>
</dbReference>
<dbReference type="NCBIfam" id="TIGR00171">
    <property type="entry name" value="leuD"/>
    <property type="match status" value="1"/>
</dbReference>
<dbReference type="Proteomes" id="UP000243426">
    <property type="component" value="Chromosome I"/>
</dbReference>
<dbReference type="OrthoDB" id="9777465at2"/>
<evidence type="ECO:0000256" key="2">
    <source>
        <dbReference type="ARBA" id="ARBA00002695"/>
    </source>
</evidence>
<dbReference type="STRING" id="797277.SAMN05216198_1891"/>
<evidence type="ECO:0000256" key="4">
    <source>
        <dbReference type="ARBA" id="ARBA00009845"/>
    </source>
</evidence>
<proteinExistence type="inferred from homology"/>
<keyword evidence="7 10" id="KW-0028">Amino-acid biosynthesis</keyword>
<comment type="function">
    <text evidence="2 10">Catalyzes the isomerization between 2-isopropylmalate and 3-isopropylmalate, via the formation of 2-isopropylmaleate.</text>
</comment>
<evidence type="ECO:0000256" key="8">
    <source>
        <dbReference type="ARBA" id="ARBA00023239"/>
    </source>
</evidence>
<evidence type="ECO:0000256" key="3">
    <source>
        <dbReference type="ARBA" id="ARBA00004729"/>
    </source>
</evidence>
<dbReference type="UniPathway" id="UPA00048">
    <property type="reaction ID" value="UER00071"/>
</dbReference>
<keyword evidence="9 10" id="KW-0100">Branched-chain amino acid biosynthesis</keyword>
<dbReference type="GO" id="GO:0009316">
    <property type="term" value="C:3-isopropylmalate dehydratase complex"/>
    <property type="evidence" value="ECO:0007669"/>
    <property type="project" value="InterPro"/>
</dbReference>
<dbReference type="HAMAP" id="MF_01031">
    <property type="entry name" value="LeuD_type1"/>
    <property type="match status" value="1"/>
</dbReference>
<dbReference type="EMBL" id="LT629748">
    <property type="protein sequence ID" value="SDS41280.1"/>
    <property type="molecule type" value="Genomic_DNA"/>
</dbReference>
<sequence>MKAFTKHTGLVAPLDRANVDTDQIIPKQFLKSIKRTGFGANLFDEWRYLDEGYPGQDNSVRPLNPDFVLNQPRYQGASVLLARENFGCGSSREHAPWALDEYGFRAVLAPSFADIFFNNSFKNGLLPIVLAEEDIDALFAQAAAEEGYQLTVDLEAQAVIRPDGKSYSFDIDAFRKHCLLEGLDDIGLTLQDADAIGTFEEKHRQAQPWLFGAIK</sequence>
<dbReference type="AlphaFoldDB" id="A0A1H1RZW1"/>
<evidence type="ECO:0000256" key="5">
    <source>
        <dbReference type="ARBA" id="ARBA00011271"/>
    </source>
</evidence>
<keyword evidence="8 10" id="KW-0456">Lyase</keyword>
<dbReference type="Gene3D" id="3.20.19.10">
    <property type="entry name" value="Aconitase, domain 4"/>
    <property type="match status" value="1"/>
</dbReference>
<dbReference type="PANTHER" id="PTHR43345:SF5">
    <property type="entry name" value="3-ISOPROPYLMALATE DEHYDRATASE SMALL SUBUNIT"/>
    <property type="match status" value="1"/>
</dbReference>
<evidence type="ECO:0000256" key="10">
    <source>
        <dbReference type="HAMAP-Rule" id="MF_01031"/>
    </source>
</evidence>
<evidence type="ECO:0000313" key="12">
    <source>
        <dbReference type="EMBL" id="SDS41280.1"/>
    </source>
</evidence>
<gene>
    <name evidence="10" type="primary">leuD</name>
    <name evidence="12" type="ORF">SAMN05216198_1891</name>
</gene>
<dbReference type="Pfam" id="PF00694">
    <property type="entry name" value="Aconitase_C"/>
    <property type="match status" value="1"/>
</dbReference>
<dbReference type="GO" id="GO:0009098">
    <property type="term" value="P:L-leucine biosynthetic process"/>
    <property type="evidence" value="ECO:0007669"/>
    <property type="project" value="UniProtKB-UniRule"/>
</dbReference>
<dbReference type="EC" id="4.2.1.33" evidence="10"/>
<dbReference type="SUPFAM" id="SSF52016">
    <property type="entry name" value="LeuD/IlvD-like"/>
    <property type="match status" value="1"/>
</dbReference>
<comment type="subunit">
    <text evidence="5 10">Heterodimer of LeuC and LeuD.</text>
</comment>
<dbReference type="GO" id="GO:0003861">
    <property type="term" value="F:3-isopropylmalate dehydratase activity"/>
    <property type="evidence" value="ECO:0007669"/>
    <property type="project" value="UniProtKB-UniRule"/>
</dbReference>
<comment type="catalytic activity">
    <reaction evidence="1 10">
        <text>(2R,3S)-3-isopropylmalate = (2S)-2-isopropylmalate</text>
        <dbReference type="Rhea" id="RHEA:32287"/>
        <dbReference type="ChEBI" id="CHEBI:1178"/>
        <dbReference type="ChEBI" id="CHEBI:35121"/>
        <dbReference type="EC" id="4.2.1.33"/>
    </reaction>
</comment>
<dbReference type="PANTHER" id="PTHR43345">
    <property type="entry name" value="3-ISOPROPYLMALATE DEHYDRATASE SMALL SUBUNIT 2-RELATED-RELATED"/>
    <property type="match status" value="1"/>
</dbReference>
<dbReference type="FunFam" id="3.20.19.10:FF:000003">
    <property type="entry name" value="3-isopropylmalate dehydratase small subunit"/>
    <property type="match status" value="1"/>
</dbReference>
<dbReference type="InterPro" id="IPR050075">
    <property type="entry name" value="LeuD"/>
</dbReference>
<keyword evidence="6 10" id="KW-0432">Leucine biosynthesis</keyword>
<evidence type="ECO:0000313" key="13">
    <source>
        <dbReference type="Proteomes" id="UP000243426"/>
    </source>
</evidence>
<dbReference type="InterPro" id="IPR033940">
    <property type="entry name" value="IPMI_Swivel"/>
</dbReference>
<dbReference type="RefSeq" id="WP_090273076.1">
    <property type="nucleotide sequence ID" value="NZ_LT629748.1"/>
</dbReference>
<dbReference type="NCBIfam" id="NF002458">
    <property type="entry name" value="PRK01641.1"/>
    <property type="match status" value="1"/>
</dbReference>
<comment type="similarity">
    <text evidence="4 10">Belongs to the LeuD family. LeuD type 1 subfamily.</text>
</comment>
<accession>A0A1H1RZW1</accession>
<dbReference type="InterPro" id="IPR000573">
    <property type="entry name" value="AconitaseA/IPMdHydase_ssu_swvl"/>
</dbReference>
<name>A0A1H1RZW1_9GAMM</name>
<reference evidence="13" key="1">
    <citation type="submission" date="2016-10" db="EMBL/GenBank/DDBJ databases">
        <authorList>
            <person name="Varghese N."/>
            <person name="Submissions S."/>
        </authorList>
    </citation>
    <scope>NUCLEOTIDE SEQUENCE [LARGE SCALE GENOMIC DNA]</scope>
    <source>
        <strain evidence="13">2SM5</strain>
    </source>
</reference>
<evidence type="ECO:0000256" key="7">
    <source>
        <dbReference type="ARBA" id="ARBA00022605"/>
    </source>
</evidence>
<keyword evidence="13" id="KW-1185">Reference proteome</keyword>
<evidence type="ECO:0000256" key="9">
    <source>
        <dbReference type="ARBA" id="ARBA00023304"/>
    </source>
</evidence>
<organism evidence="12 13">
    <name type="scientific">Halopseudomonas litoralis</name>
    <dbReference type="NCBI Taxonomy" id="797277"/>
    <lineage>
        <taxon>Bacteria</taxon>
        <taxon>Pseudomonadati</taxon>
        <taxon>Pseudomonadota</taxon>
        <taxon>Gammaproteobacteria</taxon>
        <taxon>Pseudomonadales</taxon>
        <taxon>Pseudomonadaceae</taxon>
        <taxon>Halopseudomonas</taxon>
    </lineage>
</organism>